<keyword evidence="3" id="KW-1185">Reference proteome</keyword>
<dbReference type="RefSeq" id="WP_186953656.1">
    <property type="nucleotide sequence ID" value="NZ_JACOFX010000004.1"/>
</dbReference>
<feature type="signal peptide" evidence="1">
    <location>
        <begin position="1"/>
        <end position="26"/>
    </location>
</feature>
<evidence type="ECO:0000256" key="1">
    <source>
        <dbReference type="SAM" id="SignalP"/>
    </source>
</evidence>
<proteinExistence type="predicted"/>
<feature type="chain" id="PRO_5046461676" evidence="1">
    <location>
        <begin position="27"/>
        <end position="514"/>
    </location>
</feature>
<organism evidence="2 3">
    <name type="scientific">Undibacterium umbellatum</name>
    <dbReference type="NCBI Taxonomy" id="2762300"/>
    <lineage>
        <taxon>Bacteria</taxon>
        <taxon>Pseudomonadati</taxon>
        <taxon>Pseudomonadota</taxon>
        <taxon>Betaproteobacteria</taxon>
        <taxon>Burkholderiales</taxon>
        <taxon>Oxalobacteraceae</taxon>
        <taxon>Undibacterium</taxon>
    </lineage>
</organism>
<sequence length="514" mass="54875">MKIQRLIGSGSSLLAALFFAPQVAHAYFEDICVSKKDRKIVACVEPRAACAKTPSAGKACPAQLAQAVKQIAAPVPARSMIHSDATYFLAQALGYRADVAYWIVAYNEVADYTQYAPIDQCGVQASASNSGQSYITAKFNGFQRTNATTDGPLYHYVLPFSPNGAGTDVHGASGIQAVYPFHFPVPGYPLVIDDVYEGSLSNMRQWAMQPDEEPGLLCAAGLTVPNGASNFSGPACRTGVTVQGNVPVITRSQKGVQVSFNSGDKILDNSSGDVSYRELGSWLKDKSRTTGVLWKDPALPPVPVQLARIGLYIHSMQDTASHSTYCGDDAPSPPGGTDVGSYMKLDGNKLQLIFGATCATAPHIAGHTEETATGDSPLPLRNYTALNMTLNELIIFGNTVAKAKGWIVNPELLPPDVVGGKNALGQSAADLQARLVGTITQGKKWTRGEVYQSSLVTLPLQQLSTLNRLHAMNAALASYSDYVQKQYTAPGRFTPFELMPGNAKNPQDTSACFK</sequence>
<gene>
    <name evidence="2" type="ORF">H8L47_11135</name>
</gene>
<name>A0ABR6Z955_9BURK</name>
<reference evidence="2 3" key="1">
    <citation type="submission" date="2020-08" db="EMBL/GenBank/DDBJ databases">
        <title>Novel species isolated from subtropical streams in China.</title>
        <authorList>
            <person name="Lu H."/>
        </authorList>
    </citation>
    <scope>NUCLEOTIDE SEQUENCE [LARGE SCALE GENOMIC DNA]</scope>
    <source>
        <strain evidence="2 3">NL8W</strain>
    </source>
</reference>
<keyword evidence="1" id="KW-0732">Signal</keyword>
<evidence type="ECO:0000313" key="3">
    <source>
        <dbReference type="Proteomes" id="UP000646911"/>
    </source>
</evidence>
<protein>
    <submittedName>
        <fullName evidence="2">Uncharacterized protein</fullName>
    </submittedName>
</protein>
<evidence type="ECO:0000313" key="2">
    <source>
        <dbReference type="EMBL" id="MBC3908109.1"/>
    </source>
</evidence>
<accession>A0ABR6Z955</accession>
<comment type="caution">
    <text evidence="2">The sequence shown here is derived from an EMBL/GenBank/DDBJ whole genome shotgun (WGS) entry which is preliminary data.</text>
</comment>
<dbReference type="Proteomes" id="UP000646911">
    <property type="component" value="Unassembled WGS sequence"/>
</dbReference>
<dbReference type="EMBL" id="JACOFX010000004">
    <property type="protein sequence ID" value="MBC3908109.1"/>
    <property type="molecule type" value="Genomic_DNA"/>
</dbReference>